<dbReference type="RefSeq" id="WP_270921202.1">
    <property type="nucleotide sequence ID" value="NZ_CP127247.1"/>
</dbReference>
<dbReference type="AlphaFoldDB" id="A0A9Y2P2W7"/>
<sequence>MSKKLRNEVWQRLMVSNDLFSDLSDVYTPDFFINFTRLFDKSPQPVELVLGVHNTARAYLSGKQAKTIEKSGFLKHTGKHLFSAGLAAQQLAYALRQVSKSDIAASMIQEGVSKYLTSSQVRGTQAHRSAEARNGPEKPLNYLQDISEALTQSIGEIIPLPGEDDDEREFRHEAKFHAMALNKELSERREPLPKFHALETAASAFRPIWETYSKQKYIRGRYHHDRGGYVSEPGYTLYQIISKMDSQVAESLAGTAIENIRSQLKDETRSV</sequence>
<dbReference type="KEGG" id="ppso:QPJ95_09270"/>
<reference evidence="1 2" key="1">
    <citation type="submission" date="2023-06" db="EMBL/GenBank/DDBJ databases">
        <title>Parasedimentitalea psychrophila sp. nov., a psychrophilic bacterium isolated from deep-sea sediment.</title>
        <authorList>
            <person name="Li A."/>
        </authorList>
    </citation>
    <scope>NUCLEOTIDE SEQUENCE [LARGE SCALE GENOMIC DNA]</scope>
    <source>
        <strain evidence="1 2">QS115</strain>
    </source>
</reference>
<name>A0A9Y2P2W7_9RHOB</name>
<keyword evidence="2" id="KW-1185">Reference proteome</keyword>
<proteinExistence type="predicted"/>
<protein>
    <submittedName>
        <fullName evidence="1">Uncharacterized protein</fullName>
    </submittedName>
</protein>
<organism evidence="1 2">
    <name type="scientific">Parasedimentitalea psychrophila</name>
    <dbReference type="NCBI Taxonomy" id="2997337"/>
    <lineage>
        <taxon>Bacteria</taxon>
        <taxon>Pseudomonadati</taxon>
        <taxon>Pseudomonadota</taxon>
        <taxon>Alphaproteobacteria</taxon>
        <taxon>Rhodobacterales</taxon>
        <taxon>Paracoccaceae</taxon>
        <taxon>Parasedimentitalea</taxon>
    </lineage>
</organism>
<gene>
    <name evidence="1" type="ORF">QPJ95_09270</name>
</gene>
<evidence type="ECO:0000313" key="1">
    <source>
        <dbReference type="EMBL" id="WIY27076.1"/>
    </source>
</evidence>
<dbReference type="Proteomes" id="UP001238334">
    <property type="component" value="Chromosome"/>
</dbReference>
<dbReference type="EMBL" id="CP127247">
    <property type="protein sequence ID" value="WIY27076.1"/>
    <property type="molecule type" value="Genomic_DNA"/>
</dbReference>
<accession>A0A9Y2P2W7</accession>
<evidence type="ECO:0000313" key="2">
    <source>
        <dbReference type="Proteomes" id="UP001238334"/>
    </source>
</evidence>